<dbReference type="Gene3D" id="3.40.630.30">
    <property type="match status" value="1"/>
</dbReference>
<sequence>MIEEFETIEWARLDTKRQAKCLAGFSCTMPETRDLRPQEVEAEKIIRRCATTLPQSAFVVVGYCNAELVAAAVLEVMLRTEVLEVFVQSVGVAPAYRRRGGRMADRLIEELYGRVRDEANAHGCAQAQVWGKIHVDNIGSLGLADRLDGVAPLRGPSAEGYQPFGVRLLV</sequence>
<keyword evidence="2" id="KW-1185">Reference proteome</keyword>
<reference evidence="1 2" key="1">
    <citation type="submission" date="2018-03" db="EMBL/GenBank/DDBJ databases">
        <title>Characteristics and genome of n-alkane degrading marine bacteria Gordonia iterans isolated from crude oil contaminated in Tae-an, South Korea.</title>
        <authorList>
            <person name="Lee S.-S."/>
            <person name="Kim H."/>
        </authorList>
    </citation>
    <scope>NUCLEOTIDE SEQUENCE [LARGE SCALE GENOMIC DNA]</scope>
    <source>
        <strain evidence="1 2">Co17</strain>
    </source>
</reference>
<dbReference type="InterPro" id="IPR016181">
    <property type="entry name" value="Acyl_CoA_acyltransferase"/>
</dbReference>
<evidence type="ECO:0008006" key="3">
    <source>
        <dbReference type="Google" id="ProtNLM"/>
    </source>
</evidence>
<accession>A0A2S0KGZ3</accession>
<organism evidence="1 2">
    <name type="scientific">Gordonia iterans</name>
    <dbReference type="NCBI Taxonomy" id="1004901"/>
    <lineage>
        <taxon>Bacteria</taxon>
        <taxon>Bacillati</taxon>
        <taxon>Actinomycetota</taxon>
        <taxon>Actinomycetes</taxon>
        <taxon>Mycobacteriales</taxon>
        <taxon>Gordoniaceae</taxon>
        <taxon>Gordonia</taxon>
    </lineage>
</organism>
<dbReference type="AlphaFoldDB" id="A0A2S0KGZ3"/>
<evidence type="ECO:0000313" key="2">
    <source>
        <dbReference type="Proteomes" id="UP000239814"/>
    </source>
</evidence>
<dbReference type="RefSeq" id="WP_105942639.1">
    <property type="nucleotide sequence ID" value="NZ_CP027433.1"/>
</dbReference>
<gene>
    <name evidence="1" type="ORF">C6V83_12325</name>
</gene>
<dbReference type="EMBL" id="CP027433">
    <property type="protein sequence ID" value="AVM00926.1"/>
    <property type="molecule type" value="Genomic_DNA"/>
</dbReference>
<dbReference type="SUPFAM" id="SSF55729">
    <property type="entry name" value="Acyl-CoA N-acyltransferases (Nat)"/>
    <property type="match status" value="1"/>
</dbReference>
<proteinExistence type="predicted"/>
<evidence type="ECO:0000313" key="1">
    <source>
        <dbReference type="EMBL" id="AVM00926.1"/>
    </source>
</evidence>
<name>A0A2S0KGZ3_9ACTN</name>
<dbReference type="KEGG" id="git:C6V83_12325"/>
<protein>
    <recommendedName>
        <fullName evidence="3">N-acetyltransferase domain-containing protein</fullName>
    </recommendedName>
</protein>
<dbReference type="Proteomes" id="UP000239814">
    <property type="component" value="Chromosome"/>
</dbReference>